<dbReference type="EMBL" id="QJUL01000014">
    <property type="protein sequence ID" value="TBU92700.1"/>
    <property type="molecule type" value="Genomic_DNA"/>
</dbReference>
<evidence type="ECO:0000256" key="2">
    <source>
        <dbReference type="ARBA" id="ARBA00022452"/>
    </source>
</evidence>
<feature type="chain" id="PRO_5020992051" description="RND transporter" evidence="7">
    <location>
        <begin position="20"/>
        <end position="458"/>
    </location>
</feature>
<comment type="subcellular location">
    <subcellularLocation>
        <location evidence="7">Cell outer membrane</location>
        <topology evidence="7">Lipid-anchor</topology>
    </subcellularLocation>
</comment>
<keyword evidence="5" id="KW-0998">Cell outer membrane</keyword>
<dbReference type="InterPro" id="IPR003423">
    <property type="entry name" value="OMP_efflux"/>
</dbReference>
<keyword evidence="3 7" id="KW-0812">Transmembrane</keyword>
<accession>A0A4Q9R1N8</accession>
<dbReference type="InterPro" id="IPR010131">
    <property type="entry name" value="MdtP/NodT-like"/>
</dbReference>
<evidence type="ECO:0000256" key="5">
    <source>
        <dbReference type="ARBA" id="ARBA00023237"/>
    </source>
</evidence>
<evidence type="ECO:0000256" key="1">
    <source>
        <dbReference type="ARBA" id="ARBA00007613"/>
    </source>
</evidence>
<dbReference type="SUPFAM" id="SSF56954">
    <property type="entry name" value="Outer membrane efflux proteins (OEP)"/>
    <property type="match status" value="1"/>
</dbReference>
<comment type="similarity">
    <text evidence="1 7">Belongs to the outer membrane factor (OMF) (TC 1.B.17) family.</text>
</comment>
<keyword evidence="7" id="KW-0732">Signal</keyword>
<dbReference type="RefSeq" id="WP_131198043.1">
    <property type="nucleotide sequence ID" value="NZ_QJUL01000014.1"/>
</dbReference>
<dbReference type="PROSITE" id="PS51257">
    <property type="entry name" value="PROKAR_LIPOPROTEIN"/>
    <property type="match status" value="1"/>
</dbReference>
<dbReference type="GO" id="GO:0009279">
    <property type="term" value="C:cell outer membrane"/>
    <property type="evidence" value="ECO:0007669"/>
    <property type="project" value="UniProtKB-SubCell"/>
</dbReference>
<proteinExistence type="inferred from homology"/>
<dbReference type="Gene3D" id="2.20.200.10">
    <property type="entry name" value="Outer membrane efflux proteins (OEP)"/>
    <property type="match status" value="1"/>
</dbReference>
<organism evidence="8 9">
    <name type="scientific">Phytopseudomonas dryadis</name>
    <dbReference type="NCBI Taxonomy" id="2487520"/>
    <lineage>
        <taxon>Bacteria</taxon>
        <taxon>Pseudomonadati</taxon>
        <taxon>Pseudomonadota</taxon>
        <taxon>Gammaproteobacteria</taxon>
        <taxon>Pseudomonadales</taxon>
        <taxon>Pseudomonadaceae</taxon>
        <taxon>Phytopseudomonas</taxon>
    </lineage>
</organism>
<dbReference type="GO" id="GO:0015562">
    <property type="term" value="F:efflux transmembrane transporter activity"/>
    <property type="evidence" value="ECO:0007669"/>
    <property type="project" value="InterPro"/>
</dbReference>
<dbReference type="OrthoDB" id="9770517at2"/>
<dbReference type="Gene3D" id="1.20.1600.10">
    <property type="entry name" value="Outer membrane efflux proteins (OEP)"/>
    <property type="match status" value="1"/>
</dbReference>
<evidence type="ECO:0000313" key="9">
    <source>
        <dbReference type="Proteomes" id="UP000293172"/>
    </source>
</evidence>
<dbReference type="Proteomes" id="UP000293172">
    <property type="component" value="Unassembled WGS sequence"/>
</dbReference>
<evidence type="ECO:0000256" key="7">
    <source>
        <dbReference type="RuleBase" id="RU362097"/>
    </source>
</evidence>
<keyword evidence="7" id="KW-0472">Membrane</keyword>
<evidence type="ECO:0008006" key="10">
    <source>
        <dbReference type="Google" id="ProtNLM"/>
    </source>
</evidence>
<dbReference type="PANTHER" id="PTHR30203:SF25">
    <property type="entry name" value="OUTER MEMBRANE PROTEIN-RELATED"/>
    <property type="match status" value="1"/>
</dbReference>
<evidence type="ECO:0000256" key="3">
    <source>
        <dbReference type="ARBA" id="ARBA00022692"/>
    </source>
</evidence>
<sequence>MTRRWLLLGLCLLLLSACAGRTPPPLAELPPQALAGLPLAWWRSLDDPALNQLVELALRDNLDLAAATQRIREQRALRRQARGDLLPSVNVSGRHEKGRSARDGHDEDYFYGLDLAWELDLFGRLSAIESAAEANLRAADADYQALRVSLIGEVAGTYLQYRLAQREEVIAQQAADSQAQIARITRVRFDQGTASGFDVERLDTQLAITRAAVPEARERAATARYDLAYLLNAQQERIDAILAGQATPSAPHDEQLLPLLALPASSLRARADVRAAELRLLAADHELDAAKALRYPQLTLGALVGFEQGVGVPAWTLSAQALQPLFDFGRIRAGIEAGDARREQAWLAYQASLIQALRETRSAIAAYAQGLERQRLLDGAGRSAANATELAQRQYDSGTVSLIEVLDAQRTQFDTQLDQVRASTDVALRWVQIYRTLGLAPVQAPAPGSHERQAAGGE</sequence>
<comment type="caution">
    <text evidence="8">The sequence shown here is derived from an EMBL/GenBank/DDBJ whole genome shotgun (WGS) entry which is preliminary data.</text>
</comment>
<keyword evidence="6 7" id="KW-0449">Lipoprotein</keyword>
<keyword evidence="2 7" id="KW-1134">Transmembrane beta strand</keyword>
<dbReference type="PANTHER" id="PTHR30203">
    <property type="entry name" value="OUTER MEMBRANE CATION EFFLUX PROTEIN"/>
    <property type="match status" value="1"/>
</dbReference>
<dbReference type="AlphaFoldDB" id="A0A4Q9R1N8"/>
<dbReference type="NCBIfam" id="TIGR01845">
    <property type="entry name" value="outer_NodT"/>
    <property type="match status" value="1"/>
</dbReference>
<protein>
    <recommendedName>
        <fullName evidence="10">RND transporter</fullName>
    </recommendedName>
</protein>
<keyword evidence="4 7" id="KW-0564">Palmitate</keyword>
<evidence type="ECO:0000256" key="6">
    <source>
        <dbReference type="ARBA" id="ARBA00023288"/>
    </source>
</evidence>
<evidence type="ECO:0000256" key="4">
    <source>
        <dbReference type="ARBA" id="ARBA00023139"/>
    </source>
</evidence>
<name>A0A4Q9R1N8_9GAMM</name>
<feature type="signal peptide" evidence="7">
    <location>
        <begin position="1"/>
        <end position="19"/>
    </location>
</feature>
<reference evidence="8 9" key="1">
    <citation type="submission" date="2018-06" db="EMBL/GenBank/DDBJ databases">
        <title>Three novel Pseudomonas species isolated from symptomatic oak.</title>
        <authorList>
            <person name="Bueno-Gonzalez V."/>
            <person name="Brady C."/>
        </authorList>
    </citation>
    <scope>NUCLEOTIDE SEQUENCE [LARGE SCALE GENOMIC DNA]</scope>
    <source>
        <strain evidence="8 9">P6B</strain>
    </source>
</reference>
<evidence type="ECO:0000313" key="8">
    <source>
        <dbReference type="EMBL" id="TBU92700.1"/>
    </source>
</evidence>
<dbReference type="Pfam" id="PF02321">
    <property type="entry name" value="OEP"/>
    <property type="match status" value="2"/>
</dbReference>
<gene>
    <name evidence="8" type="ORF">DNK44_11550</name>
</gene>